<name>A0A6A4LCN6_9ERIC</name>
<proteinExistence type="predicted"/>
<feature type="transmembrane region" description="Helical" evidence="1">
    <location>
        <begin position="92"/>
        <end position="113"/>
    </location>
</feature>
<gene>
    <name evidence="2" type="ORF">C3L33_13814</name>
</gene>
<sequence length="141" mass="16702">MMASWLWNPHPQLSFQQHEPHLFSTQSRRTHFSKSLQYRHPSSYRFHSSRSSNNKIYCYNSDDTTNKGPEKTTGIQVYRDIERFAKSLQSSLSFLLFLFLFFIVLVRTLHTIIKLLTDSVRQSQDPWAGSRDWSEVEVSFH</sequence>
<organism evidence="2 3">
    <name type="scientific">Rhododendron williamsianum</name>
    <dbReference type="NCBI Taxonomy" id="262921"/>
    <lineage>
        <taxon>Eukaryota</taxon>
        <taxon>Viridiplantae</taxon>
        <taxon>Streptophyta</taxon>
        <taxon>Embryophyta</taxon>
        <taxon>Tracheophyta</taxon>
        <taxon>Spermatophyta</taxon>
        <taxon>Magnoliopsida</taxon>
        <taxon>eudicotyledons</taxon>
        <taxon>Gunneridae</taxon>
        <taxon>Pentapetalae</taxon>
        <taxon>asterids</taxon>
        <taxon>Ericales</taxon>
        <taxon>Ericaceae</taxon>
        <taxon>Ericoideae</taxon>
        <taxon>Rhodoreae</taxon>
        <taxon>Rhododendron</taxon>
    </lineage>
</organism>
<evidence type="ECO:0000256" key="1">
    <source>
        <dbReference type="SAM" id="Phobius"/>
    </source>
</evidence>
<keyword evidence="3" id="KW-1185">Reference proteome</keyword>
<keyword evidence="1" id="KW-0812">Transmembrane</keyword>
<dbReference type="Proteomes" id="UP000428333">
    <property type="component" value="Linkage Group LG08"/>
</dbReference>
<dbReference type="AlphaFoldDB" id="A0A6A4LCN6"/>
<accession>A0A6A4LCN6</accession>
<comment type="caution">
    <text evidence="2">The sequence shown here is derived from an EMBL/GenBank/DDBJ whole genome shotgun (WGS) entry which is preliminary data.</text>
</comment>
<evidence type="ECO:0000313" key="3">
    <source>
        <dbReference type="Proteomes" id="UP000428333"/>
    </source>
</evidence>
<evidence type="ECO:0000313" key="2">
    <source>
        <dbReference type="EMBL" id="KAE9454284.1"/>
    </source>
</evidence>
<dbReference type="EMBL" id="QEFC01002130">
    <property type="protein sequence ID" value="KAE9454284.1"/>
    <property type="molecule type" value="Genomic_DNA"/>
</dbReference>
<keyword evidence="1" id="KW-1133">Transmembrane helix</keyword>
<dbReference type="OrthoDB" id="10572648at2759"/>
<keyword evidence="1" id="KW-0472">Membrane</keyword>
<reference evidence="2 3" key="1">
    <citation type="journal article" date="2019" name="Genome Biol. Evol.">
        <title>The Rhododendron genome and chromosomal organization provide insight into shared whole-genome duplications across the heath family (Ericaceae).</title>
        <authorList>
            <person name="Soza V.L."/>
            <person name="Lindsley D."/>
            <person name="Waalkes A."/>
            <person name="Ramage E."/>
            <person name="Patwardhan R.P."/>
            <person name="Burton J.N."/>
            <person name="Adey A."/>
            <person name="Kumar A."/>
            <person name="Qiu R."/>
            <person name="Shendure J."/>
            <person name="Hall B."/>
        </authorList>
    </citation>
    <scope>NUCLEOTIDE SEQUENCE [LARGE SCALE GENOMIC DNA]</scope>
    <source>
        <strain evidence="2">RSF 1966-606</strain>
    </source>
</reference>
<protein>
    <submittedName>
        <fullName evidence="2">Uncharacterized protein</fullName>
    </submittedName>
</protein>
<feature type="non-terminal residue" evidence="2">
    <location>
        <position position="1"/>
    </location>
</feature>